<reference evidence="2 3" key="1">
    <citation type="journal article" date="2017" name="Mol. Biol. Evol.">
        <title>The 4-celled Tetrabaena socialis nuclear genome reveals the essential components for genetic control of cell number at the origin of multicellularity in the volvocine lineage.</title>
        <authorList>
            <person name="Featherston J."/>
            <person name="Arakaki Y."/>
            <person name="Hanschen E.R."/>
            <person name="Ferris P.J."/>
            <person name="Michod R.E."/>
            <person name="Olson B.J.S.C."/>
            <person name="Nozaki H."/>
            <person name="Durand P.M."/>
        </authorList>
    </citation>
    <scope>NUCLEOTIDE SEQUENCE [LARGE SCALE GENOMIC DNA]</scope>
    <source>
        <strain evidence="2 3">NIES-571</strain>
    </source>
</reference>
<organism evidence="2 3">
    <name type="scientific">Tetrabaena socialis</name>
    <dbReference type="NCBI Taxonomy" id="47790"/>
    <lineage>
        <taxon>Eukaryota</taxon>
        <taxon>Viridiplantae</taxon>
        <taxon>Chlorophyta</taxon>
        <taxon>core chlorophytes</taxon>
        <taxon>Chlorophyceae</taxon>
        <taxon>CS clade</taxon>
        <taxon>Chlamydomonadales</taxon>
        <taxon>Tetrabaenaceae</taxon>
        <taxon>Tetrabaena</taxon>
    </lineage>
</organism>
<evidence type="ECO:0000256" key="1">
    <source>
        <dbReference type="SAM" id="MobiDB-lite"/>
    </source>
</evidence>
<evidence type="ECO:0000313" key="3">
    <source>
        <dbReference type="Proteomes" id="UP000236333"/>
    </source>
</evidence>
<comment type="caution">
    <text evidence="2">The sequence shown here is derived from an EMBL/GenBank/DDBJ whole genome shotgun (WGS) entry which is preliminary data.</text>
</comment>
<protein>
    <submittedName>
        <fullName evidence="2">Uncharacterized protein</fullName>
    </submittedName>
</protein>
<gene>
    <name evidence="2" type="ORF">TSOC_001392</name>
</gene>
<dbReference type="AlphaFoldDB" id="A0A2J8AGV5"/>
<proteinExistence type="predicted"/>
<evidence type="ECO:0000313" key="2">
    <source>
        <dbReference type="EMBL" id="PNH11750.1"/>
    </source>
</evidence>
<feature type="compositionally biased region" description="Pro residues" evidence="1">
    <location>
        <begin position="63"/>
        <end position="72"/>
    </location>
</feature>
<feature type="region of interest" description="Disordered" evidence="1">
    <location>
        <begin position="24"/>
        <end position="75"/>
    </location>
</feature>
<dbReference type="Proteomes" id="UP000236333">
    <property type="component" value="Unassembled WGS sequence"/>
</dbReference>
<keyword evidence="3" id="KW-1185">Reference proteome</keyword>
<sequence>MEGSLIPIRPSRGNRFSAVAAVMTGSRISRQPTASKPARKPATARSSPPASPKKRTFFLTYSPPEPAPPAPPSRSSLPAVLAGLSGVGMLGAAVWLLCGPVCPVWCHDPTTLAATAVSASNTIHQYGPADLVTFSGRTFGPTRPVWALLLHHQQTAHAAAAAAVGEGSWSAGLAGDTRAAAESAAAAAHGTFEQLRGGYNTWLEASPLPCKVVTGNFFTIAGDMLAQLGNIGGGHGGGSSAAAAGGRKRVDLMRTLRLCLETSLLGTPLAHFW</sequence>
<dbReference type="EMBL" id="PGGS01000022">
    <property type="protein sequence ID" value="PNH11750.1"/>
    <property type="molecule type" value="Genomic_DNA"/>
</dbReference>
<accession>A0A2J8AGV5</accession>
<name>A0A2J8AGV5_9CHLO</name>